<dbReference type="SMART" id="SM00637">
    <property type="entry name" value="CBD_II"/>
    <property type="match status" value="1"/>
</dbReference>
<evidence type="ECO:0000256" key="4">
    <source>
        <dbReference type="ARBA" id="ARBA00023024"/>
    </source>
</evidence>
<evidence type="ECO:0000313" key="11">
    <source>
        <dbReference type="EMBL" id="KAG2184468.1"/>
    </source>
</evidence>
<dbReference type="GO" id="GO:0005576">
    <property type="term" value="C:extracellular region"/>
    <property type="evidence" value="ECO:0007669"/>
    <property type="project" value="TreeGrafter"/>
</dbReference>
<feature type="chain" id="PRO_5034441801" description="chitinase" evidence="9">
    <location>
        <begin position="27"/>
        <end position="580"/>
    </location>
</feature>
<dbReference type="PROSITE" id="PS01095">
    <property type="entry name" value="GH18_1"/>
    <property type="match status" value="1"/>
</dbReference>
<sequence>MVSSSLAIKGAIGAAVMLASATISQAFSADGINYVNYWGQNSYGAAGGAQSGWQKNLASYCEDSVEDVLVLSFLTTFFGTGNEPVIDFSNTGNGCTTFDGTALLNCPQIGQDIKTCQAKGKKIILALGGASGSYGFTSDSQASGFADTLWNTFGAGNSSTRPFGDAVIDGFDLDIEGGSATGYTAMIEQLRTHYASDSSKDYYITGAPQCPFPDAYLGDALNNAWFDFVWVQFYNNYCSVQGTFNFDTWDNWASTQAKNPNVKVYLGVPGSTSAASSGYVPYSTLTTTIDSLKSYKSFGGVMMWDASQAYGNTDVSPNYATAVSSYLHSGKSSSSGGASTSAASSTSKGSASSTGKASTTSASATSSSAAASATPSSGTPACPTAGGSCTSGYACAGSSVAICDNGKWVLTACPSSLVCTASADGSSAYCNYNTGAASTCAVSNAKKLVAGSAKVHSLSVTSSSSPKTASAIPKTKSTDAQVSYFVDTSKNTQFQASFNVRNKANKPISNKWTLTFTAPDGQQVQKSSVGKVSQKGNQVTITANRKKVPAIMEAIVVDVSGSHNGTVFQAVDPNTIDFSW</sequence>
<evidence type="ECO:0000256" key="8">
    <source>
        <dbReference type="SAM" id="MobiDB-lite"/>
    </source>
</evidence>
<protein>
    <recommendedName>
        <fullName evidence="2">chitinase</fullName>
        <ecNumber evidence="2">3.2.1.14</ecNumber>
    </recommendedName>
</protein>
<keyword evidence="3" id="KW-0378">Hydrolase</keyword>
<accession>A0A8H7Q364</accession>
<keyword evidence="5" id="KW-0119">Carbohydrate metabolism</keyword>
<comment type="catalytic activity">
    <reaction evidence="1">
        <text>Random endo-hydrolysis of N-acetyl-beta-D-glucosaminide (1-&gt;4)-beta-linkages in chitin and chitodextrins.</text>
        <dbReference type="EC" id="3.2.1.14"/>
    </reaction>
</comment>
<dbReference type="InterPro" id="IPR050542">
    <property type="entry name" value="Glycosyl_Hydrlase18_Chitinase"/>
</dbReference>
<dbReference type="InterPro" id="IPR045321">
    <property type="entry name" value="Cts1-like"/>
</dbReference>
<dbReference type="AlphaFoldDB" id="A0A8H7Q364"/>
<evidence type="ECO:0000256" key="9">
    <source>
        <dbReference type="SAM" id="SignalP"/>
    </source>
</evidence>
<evidence type="ECO:0000256" key="7">
    <source>
        <dbReference type="ARBA" id="ARBA00023326"/>
    </source>
</evidence>
<dbReference type="Pfam" id="PF00553">
    <property type="entry name" value="CBM_2"/>
    <property type="match status" value="1"/>
</dbReference>
<dbReference type="InterPro" id="IPR001579">
    <property type="entry name" value="Glyco_hydro_18_chit_AS"/>
</dbReference>
<dbReference type="GO" id="GO:0000272">
    <property type="term" value="P:polysaccharide catabolic process"/>
    <property type="evidence" value="ECO:0007669"/>
    <property type="project" value="UniProtKB-KW"/>
</dbReference>
<keyword evidence="12" id="KW-1185">Reference proteome</keyword>
<evidence type="ECO:0000256" key="5">
    <source>
        <dbReference type="ARBA" id="ARBA00023277"/>
    </source>
</evidence>
<name>A0A8H7Q364_MORIS</name>
<evidence type="ECO:0000256" key="3">
    <source>
        <dbReference type="ARBA" id="ARBA00022801"/>
    </source>
</evidence>
<dbReference type="PANTHER" id="PTHR45708:SF49">
    <property type="entry name" value="ENDOCHITINASE"/>
    <property type="match status" value="1"/>
</dbReference>
<dbReference type="Gene3D" id="2.60.40.290">
    <property type="match status" value="1"/>
</dbReference>
<evidence type="ECO:0000256" key="2">
    <source>
        <dbReference type="ARBA" id="ARBA00012729"/>
    </source>
</evidence>
<feature type="domain" description="GH18" evidence="10">
    <location>
        <begin position="32"/>
        <end position="330"/>
    </location>
</feature>
<dbReference type="Proteomes" id="UP000654370">
    <property type="component" value="Unassembled WGS sequence"/>
</dbReference>
<dbReference type="InterPro" id="IPR012291">
    <property type="entry name" value="CBM2_carb-bd_dom_sf"/>
</dbReference>
<dbReference type="Gene3D" id="3.20.20.80">
    <property type="entry name" value="Glycosidases"/>
    <property type="match status" value="1"/>
</dbReference>
<dbReference type="PROSITE" id="PS51910">
    <property type="entry name" value="GH18_2"/>
    <property type="match status" value="1"/>
</dbReference>
<dbReference type="PANTHER" id="PTHR45708">
    <property type="entry name" value="ENDOCHITINASE"/>
    <property type="match status" value="1"/>
</dbReference>
<keyword evidence="6" id="KW-0326">Glycosidase</keyword>
<dbReference type="InterPro" id="IPR001919">
    <property type="entry name" value="CBD2"/>
</dbReference>
<dbReference type="InterPro" id="IPR001223">
    <property type="entry name" value="Glyco_hydro18_cat"/>
</dbReference>
<dbReference type="InterPro" id="IPR008965">
    <property type="entry name" value="CBM2/CBM3_carb-bd_dom_sf"/>
</dbReference>
<reference evidence="11" key="1">
    <citation type="submission" date="2020-12" db="EMBL/GenBank/DDBJ databases">
        <title>Metabolic potential, ecology and presence of endohyphal bacteria is reflected in genomic diversity of Mucoromycotina.</title>
        <authorList>
            <person name="Muszewska A."/>
            <person name="Okrasinska A."/>
            <person name="Steczkiewicz K."/>
            <person name="Drgas O."/>
            <person name="Orlowska M."/>
            <person name="Perlinska-Lenart U."/>
            <person name="Aleksandrzak-Piekarczyk T."/>
            <person name="Szatraj K."/>
            <person name="Zielenkiewicz U."/>
            <person name="Pilsyk S."/>
            <person name="Malc E."/>
            <person name="Mieczkowski P."/>
            <person name="Kruszewska J.S."/>
            <person name="Biernat P."/>
            <person name="Pawlowska J."/>
        </authorList>
    </citation>
    <scope>NUCLEOTIDE SEQUENCE</scope>
    <source>
        <strain evidence="11">WA0000067209</strain>
    </source>
</reference>
<dbReference type="InterPro" id="IPR017853">
    <property type="entry name" value="GH"/>
</dbReference>
<gene>
    <name evidence="11" type="ORF">INT43_000377</name>
</gene>
<dbReference type="Pfam" id="PF03427">
    <property type="entry name" value="CBM_19"/>
    <property type="match status" value="1"/>
</dbReference>
<proteinExistence type="predicted"/>
<feature type="region of interest" description="Disordered" evidence="8">
    <location>
        <begin position="332"/>
        <end position="361"/>
    </location>
</feature>
<dbReference type="SUPFAM" id="SSF51445">
    <property type="entry name" value="(Trans)glycosidases"/>
    <property type="match status" value="1"/>
</dbReference>
<keyword evidence="7" id="KW-0624">Polysaccharide degradation</keyword>
<evidence type="ECO:0000313" key="12">
    <source>
        <dbReference type="Proteomes" id="UP000654370"/>
    </source>
</evidence>
<dbReference type="GO" id="GO:0008061">
    <property type="term" value="F:chitin binding"/>
    <property type="evidence" value="ECO:0007669"/>
    <property type="project" value="InterPro"/>
</dbReference>
<dbReference type="EMBL" id="JAEPQZ010000002">
    <property type="protein sequence ID" value="KAG2184468.1"/>
    <property type="molecule type" value="Genomic_DNA"/>
</dbReference>
<keyword evidence="9" id="KW-0732">Signal</keyword>
<keyword evidence="4" id="KW-0146">Chitin degradation</keyword>
<dbReference type="GO" id="GO:0030247">
    <property type="term" value="F:polysaccharide binding"/>
    <property type="evidence" value="ECO:0007669"/>
    <property type="project" value="InterPro"/>
</dbReference>
<dbReference type="CDD" id="cd02877">
    <property type="entry name" value="GH18_hevamine_XipI_class_III"/>
    <property type="match status" value="1"/>
</dbReference>
<organism evidence="11 12">
    <name type="scientific">Mortierella isabellina</name>
    <name type="common">Filamentous fungus</name>
    <name type="synonym">Umbelopsis isabellina</name>
    <dbReference type="NCBI Taxonomy" id="91625"/>
    <lineage>
        <taxon>Eukaryota</taxon>
        <taxon>Fungi</taxon>
        <taxon>Fungi incertae sedis</taxon>
        <taxon>Mucoromycota</taxon>
        <taxon>Mucoromycotina</taxon>
        <taxon>Umbelopsidomycetes</taxon>
        <taxon>Umbelopsidales</taxon>
        <taxon>Umbelopsidaceae</taxon>
        <taxon>Umbelopsis</taxon>
    </lineage>
</organism>
<evidence type="ECO:0000256" key="6">
    <source>
        <dbReference type="ARBA" id="ARBA00023295"/>
    </source>
</evidence>
<dbReference type="EC" id="3.2.1.14" evidence="2"/>
<dbReference type="SUPFAM" id="SSF49384">
    <property type="entry name" value="Carbohydrate-binding domain"/>
    <property type="match status" value="1"/>
</dbReference>
<dbReference type="GO" id="GO:0008843">
    <property type="term" value="F:endochitinase activity"/>
    <property type="evidence" value="ECO:0007669"/>
    <property type="project" value="UniProtKB-EC"/>
</dbReference>
<feature type="signal peptide" evidence="9">
    <location>
        <begin position="1"/>
        <end position="26"/>
    </location>
</feature>
<evidence type="ECO:0000259" key="10">
    <source>
        <dbReference type="PROSITE" id="PS51910"/>
    </source>
</evidence>
<dbReference type="GO" id="GO:0006032">
    <property type="term" value="P:chitin catabolic process"/>
    <property type="evidence" value="ECO:0007669"/>
    <property type="project" value="UniProtKB-KW"/>
</dbReference>
<evidence type="ECO:0000256" key="1">
    <source>
        <dbReference type="ARBA" id="ARBA00000822"/>
    </source>
</evidence>
<dbReference type="OrthoDB" id="6020543at2759"/>
<comment type="caution">
    <text evidence="11">The sequence shown here is derived from an EMBL/GenBank/DDBJ whole genome shotgun (WGS) entry which is preliminary data.</text>
</comment>
<dbReference type="InterPro" id="IPR005089">
    <property type="entry name" value="CBM19"/>
</dbReference>